<name>A0A8J6XGR7_9CYAN</name>
<reference evidence="1" key="1">
    <citation type="submission" date="2020-09" db="EMBL/GenBank/DDBJ databases">
        <title>Iningainema tapete sp. nov. (Scytonemataceae, Cyanobacteria) from greenhouses in central Florida (USA) produces two types of nodularin with biosynthetic potential for microcystin-LR and anabaenopeptins.</title>
        <authorList>
            <person name="Berthold D.E."/>
            <person name="Lefler F.W."/>
            <person name="Huang I.-S."/>
            <person name="Abdulla H."/>
            <person name="Zimba P.V."/>
            <person name="Laughinghouse H.D. IV."/>
        </authorList>
    </citation>
    <scope>NUCLEOTIDE SEQUENCE</scope>
    <source>
        <strain evidence="1">BLCCT55</strain>
    </source>
</reference>
<organism evidence="1 2">
    <name type="scientific">Iningainema tapete BLCC-T55</name>
    <dbReference type="NCBI Taxonomy" id="2748662"/>
    <lineage>
        <taxon>Bacteria</taxon>
        <taxon>Bacillati</taxon>
        <taxon>Cyanobacteriota</taxon>
        <taxon>Cyanophyceae</taxon>
        <taxon>Nostocales</taxon>
        <taxon>Scytonemataceae</taxon>
        <taxon>Iningainema tapete</taxon>
    </lineage>
</organism>
<proteinExistence type="predicted"/>
<dbReference type="InterPro" id="IPR019587">
    <property type="entry name" value="Polyketide_cyclase/dehydratase"/>
</dbReference>
<dbReference type="RefSeq" id="WP_190826535.1">
    <property type="nucleotide sequence ID" value="NZ_CAWPPI010000036.1"/>
</dbReference>
<keyword evidence="2" id="KW-1185">Reference proteome</keyword>
<evidence type="ECO:0000313" key="1">
    <source>
        <dbReference type="EMBL" id="MBD2772227.1"/>
    </source>
</evidence>
<protein>
    <submittedName>
        <fullName evidence="1">SRPBCC family protein</fullName>
    </submittedName>
</protein>
<dbReference type="Pfam" id="PF10604">
    <property type="entry name" value="Polyketide_cyc2"/>
    <property type="match status" value="1"/>
</dbReference>
<dbReference type="Proteomes" id="UP000629098">
    <property type="component" value="Unassembled WGS sequence"/>
</dbReference>
<comment type="caution">
    <text evidence="1">The sequence shown here is derived from an EMBL/GenBank/DDBJ whole genome shotgun (WGS) entry which is preliminary data.</text>
</comment>
<dbReference type="InterPro" id="IPR023393">
    <property type="entry name" value="START-like_dom_sf"/>
</dbReference>
<gene>
    <name evidence="1" type="ORF">ICL16_09075</name>
</gene>
<dbReference type="CDD" id="cd07812">
    <property type="entry name" value="SRPBCC"/>
    <property type="match status" value="1"/>
</dbReference>
<sequence>MTQIFEQTIQINTTAAVVERCITEPLLMQRWLNPLLSYEPIGDSSTHLGAKSRFVIQIPIIKPTLNSTIVERQPGLVVWSFDGFFKGRDHWECQPIENGTRLINRFEFEIPNPIVSWGFKVFAEQLTKEDMNAQLRRLKLVAETLTN</sequence>
<accession>A0A8J6XGR7</accession>
<dbReference type="SUPFAM" id="SSF55961">
    <property type="entry name" value="Bet v1-like"/>
    <property type="match status" value="1"/>
</dbReference>
<evidence type="ECO:0000313" key="2">
    <source>
        <dbReference type="Proteomes" id="UP000629098"/>
    </source>
</evidence>
<dbReference type="AlphaFoldDB" id="A0A8J6XGR7"/>
<dbReference type="EMBL" id="JACXAE010000036">
    <property type="protein sequence ID" value="MBD2772227.1"/>
    <property type="molecule type" value="Genomic_DNA"/>
</dbReference>
<dbReference type="Gene3D" id="3.30.530.20">
    <property type="match status" value="1"/>
</dbReference>